<name>A0ABP0VBZ7_9BRYO</name>
<protein>
    <recommendedName>
        <fullName evidence="3">FAD/NAD(P)-binding domain-containing protein</fullName>
    </recommendedName>
</protein>
<proteinExistence type="predicted"/>
<dbReference type="Proteomes" id="UP001497444">
    <property type="component" value="Unassembled WGS sequence"/>
</dbReference>
<organism evidence="1 2">
    <name type="scientific">Sphagnum jensenii</name>
    <dbReference type="NCBI Taxonomy" id="128206"/>
    <lineage>
        <taxon>Eukaryota</taxon>
        <taxon>Viridiplantae</taxon>
        <taxon>Streptophyta</taxon>
        <taxon>Embryophyta</taxon>
        <taxon>Bryophyta</taxon>
        <taxon>Sphagnophytina</taxon>
        <taxon>Sphagnopsida</taxon>
        <taxon>Sphagnales</taxon>
        <taxon>Sphagnaceae</taxon>
        <taxon>Sphagnum</taxon>
    </lineage>
</organism>
<sequence>MKLRETQFDVVIAAGPRLELWPSIGVRTLSELCSEVGLQVGAYGGRSISVRGIVPYSDTGTGNRALHFASTLLVAGVPEVYLVETHTQWGGKRFSGWEVERRQVEMLGGRLIEGKPLELRSKGPGTWQFRLADSRGVRVIDVSRVVSAGPFQKKKPYERASIRFILIRIGTDLKVLSTRQHGRLESREGSSHLSLQ</sequence>
<evidence type="ECO:0000313" key="1">
    <source>
        <dbReference type="EMBL" id="CAK9251963.1"/>
    </source>
</evidence>
<comment type="caution">
    <text evidence="1">The sequence shown here is derived from an EMBL/GenBank/DDBJ whole genome shotgun (WGS) entry which is preliminary data.</text>
</comment>
<accession>A0ABP0VBZ7</accession>
<evidence type="ECO:0000313" key="2">
    <source>
        <dbReference type="Proteomes" id="UP001497444"/>
    </source>
</evidence>
<evidence type="ECO:0008006" key="3">
    <source>
        <dbReference type="Google" id="ProtNLM"/>
    </source>
</evidence>
<reference evidence="1" key="1">
    <citation type="submission" date="2024-02" db="EMBL/GenBank/DDBJ databases">
        <authorList>
            <consortium name="ELIXIR-Norway"/>
            <consortium name="Elixir Norway"/>
        </authorList>
    </citation>
    <scope>NUCLEOTIDE SEQUENCE</scope>
</reference>
<dbReference type="EMBL" id="CAXAQS010000536">
    <property type="protein sequence ID" value="CAK9251963.1"/>
    <property type="molecule type" value="Genomic_DNA"/>
</dbReference>
<gene>
    <name evidence="1" type="ORF">CSSPJE1EN1_LOCUS27341</name>
</gene>
<keyword evidence="2" id="KW-1185">Reference proteome</keyword>